<dbReference type="CDD" id="cd09873">
    <property type="entry name" value="PIN_Pae0151-like"/>
    <property type="match status" value="1"/>
</dbReference>
<keyword evidence="6" id="KW-0800">Toxin</keyword>
<comment type="cofactor">
    <cofactor evidence="6">
        <name>Mg(2+)</name>
        <dbReference type="ChEBI" id="CHEBI:18420"/>
    </cofactor>
</comment>
<dbReference type="SUPFAM" id="SSF88723">
    <property type="entry name" value="PIN domain-like"/>
    <property type="match status" value="1"/>
</dbReference>
<name>A0AA46TF91_9ACTN</name>
<protein>
    <recommendedName>
        <fullName evidence="6">Ribonuclease VapC</fullName>
        <shortName evidence="6">RNase VapC</shortName>
        <ecNumber evidence="6">3.1.-.-</ecNumber>
    </recommendedName>
    <alternativeName>
        <fullName evidence="6">Toxin VapC</fullName>
    </alternativeName>
</protein>
<gene>
    <name evidence="6" type="primary">vapC</name>
    <name evidence="8" type="ORF">L0C25_13065</name>
</gene>
<dbReference type="Proteomes" id="UP001164390">
    <property type="component" value="Chromosome"/>
</dbReference>
<dbReference type="PANTHER" id="PTHR35901">
    <property type="entry name" value="RIBONUCLEASE VAPC3"/>
    <property type="match status" value="1"/>
</dbReference>
<evidence type="ECO:0000313" key="9">
    <source>
        <dbReference type="Proteomes" id="UP001164390"/>
    </source>
</evidence>
<dbReference type="InterPro" id="IPR051619">
    <property type="entry name" value="TypeII_TA_RNase_PINc/VapC"/>
</dbReference>
<feature type="binding site" evidence="6">
    <location>
        <position position="5"/>
    </location>
    <ligand>
        <name>Mg(2+)</name>
        <dbReference type="ChEBI" id="CHEBI:18420"/>
    </ligand>
</feature>
<comment type="function">
    <text evidence="6">Toxic component of a toxin-antitoxin (TA) system. An RNase.</text>
</comment>
<feature type="binding site" evidence="6">
    <location>
        <position position="95"/>
    </location>
    <ligand>
        <name>Mg(2+)</name>
        <dbReference type="ChEBI" id="CHEBI:18420"/>
    </ligand>
</feature>
<dbReference type="InterPro" id="IPR022907">
    <property type="entry name" value="VapC_family"/>
</dbReference>
<keyword evidence="1 6" id="KW-1277">Toxin-antitoxin system</keyword>
<evidence type="ECO:0000256" key="2">
    <source>
        <dbReference type="ARBA" id="ARBA00022722"/>
    </source>
</evidence>
<evidence type="ECO:0000256" key="6">
    <source>
        <dbReference type="HAMAP-Rule" id="MF_00265"/>
    </source>
</evidence>
<dbReference type="Gene3D" id="3.40.50.1010">
    <property type="entry name" value="5'-nuclease"/>
    <property type="match status" value="1"/>
</dbReference>
<evidence type="ECO:0000256" key="5">
    <source>
        <dbReference type="ARBA" id="ARBA00022842"/>
    </source>
</evidence>
<dbReference type="Pfam" id="PF01850">
    <property type="entry name" value="PIN"/>
    <property type="match status" value="1"/>
</dbReference>
<dbReference type="GO" id="GO:0090729">
    <property type="term" value="F:toxin activity"/>
    <property type="evidence" value="ECO:0007669"/>
    <property type="project" value="UniProtKB-KW"/>
</dbReference>
<feature type="domain" description="PIN" evidence="7">
    <location>
        <begin position="2"/>
        <end position="118"/>
    </location>
</feature>
<keyword evidence="3 6" id="KW-0479">Metal-binding</keyword>
<dbReference type="InterPro" id="IPR044153">
    <property type="entry name" value="PIN_Pae0151-like"/>
</dbReference>
<evidence type="ECO:0000313" key="8">
    <source>
        <dbReference type="EMBL" id="UYM03488.1"/>
    </source>
</evidence>
<dbReference type="HAMAP" id="MF_00265">
    <property type="entry name" value="VapC_Nob1"/>
    <property type="match status" value="1"/>
</dbReference>
<reference evidence="8" key="1">
    <citation type="submission" date="2022-01" db="EMBL/GenBank/DDBJ databases">
        <title>Nocardioidaceae gen. sp. A5X3R13.</title>
        <authorList>
            <person name="Lopez Marin M.A."/>
            <person name="Uhlik O."/>
        </authorList>
    </citation>
    <scope>NUCLEOTIDE SEQUENCE</scope>
    <source>
        <strain evidence="8">A5X3R13</strain>
    </source>
</reference>
<sequence length="133" mass="14156">MIVADSSVVIETLVGSGDPSPWAEEVVVASPLAAPHLMPVEVANILRRSVAAGELTSDTAALAHADLLSMPIELLPYAPCASRVWELRSNVTSYDAWYIALAEILDAPLATLDERLARSPGPRCEFLLPPPNA</sequence>
<dbReference type="RefSeq" id="WP_271632097.1">
    <property type="nucleotide sequence ID" value="NZ_CP094970.1"/>
</dbReference>
<dbReference type="EC" id="3.1.-.-" evidence="6"/>
<evidence type="ECO:0000259" key="7">
    <source>
        <dbReference type="Pfam" id="PF01850"/>
    </source>
</evidence>
<evidence type="ECO:0000256" key="4">
    <source>
        <dbReference type="ARBA" id="ARBA00022801"/>
    </source>
</evidence>
<proteinExistence type="inferred from homology"/>
<comment type="similarity">
    <text evidence="6">Belongs to the PINc/VapC protein family.</text>
</comment>
<dbReference type="GO" id="GO:0004540">
    <property type="term" value="F:RNA nuclease activity"/>
    <property type="evidence" value="ECO:0007669"/>
    <property type="project" value="InterPro"/>
</dbReference>
<dbReference type="GO" id="GO:0016787">
    <property type="term" value="F:hydrolase activity"/>
    <property type="evidence" value="ECO:0007669"/>
    <property type="project" value="UniProtKB-KW"/>
</dbReference>
<dbReference type="KEGG" id="sgrg:L0C25_13065"/>
<evidence type="ECO:0000256" key="1">
    <source>
        <dbReference type="ARBA" id="ARBA00022649"/>
    </source>
</evidence>
<dbReference type="InterPro" id="IPR002716">
    <property type="entry name" value="PIN_dom"/>
</dbReference>
<accession>A0AA46TF91</accession>
<dbReference type="AlphaFoldDB" id="A0AA46TF91"/>
<dbReference type="InterPro" id="IPR029060">
    <property type="entry name" value="PIN-like_dom_sf"/>
</dbReference>
<evidence type="ECO:0000256" key="3">
    <source>
        <dbReference type="ARBA" id="ARBA00022723"/>
    </source>
</evidence>
<dbReference type="PANTHER" id="PTHR35901:SF1">
    <property type="entry name" value="EXONUCLEASE VAPC9"/>
    <property type="match status" value="1"/>
</dbReference>
<keyword evidence="5 6" id="KW-0460">Magnesium</keyword>
<dbReference type="EMBL" id="CP094970">
    <property type="protein sequence ID" value="UYM03488.1"/>
    <property type="molecule type" value="Genomic_DNA"/>
</dbReference>
<dbReference type="GO" id="GO:0000287">
    <property type="term" value="F:magnesium ion binding"/>
    <property type="evidence" value="ECO:0007669"/>
    <property type="project" value="UniProtKB-UniRule"/>
</dbReference>
<keyword evidence="4 6" id="KW-0378">Hydrolase</keyword>
<keyword evidence="9" id="KW-1185">Reference proteome</keyword>
<organism evidence="8 9">
    <name type="scientific">Solicola gregarius</name>
    <dbReference type="NCBI Taxonomy" id="2908642"/>
    <lineage>
        <taxon>Bacteria</taxon>
        <taxon>Bacillati</taxon>
        <taxon>Actinomycetota</taxon>
        <taxon>Actinomycetes</taxon>
        <taxon>Propionibacteriales</taxon>
        <taxon>Nocardioidaceae</taxon>
        <taxon>Solicola</taxon>
    </lineage>
</organism>
<keyword evidence="2 6" id="KW-0540">Nuclease</keyword>